<dbReference type="Proteomes" id="UP001279410">
    <property type="component" value="Unassembled WGS sequence"/>
</dbReference>
<organism evidence="2 3">
    <name type="scientific">Lates japonicus</name>
    <name type="common">Japanese lates</name>
    <dbReference type="NCBI Taxonomy" id="270547"/>
    <lineage>
        <taxon>Eukaryota</taxon>
        <taxon>Metazoa</taxon>
        <taxon>Chordata</taxon>
        <taxon>Craniata</taxon>
        <taxon>Vertebrata</taxon>
        <taxon>Euteleostomi</taxon>
        <taxon>Actinopterygii</taxon>
        <taxon>Neopterygii</taxon>
        <taxon>Teleostei</taxon>
        <taxon>Neoteleostei</taxon>
        <taxon>Acanthomorphata</taxon>
        <taxon>Carangaria</taxon>
        <taxon>Carangaria incertae sedis</taxon>
        <taxon>Centropomidae</taxon>
        <taxon>Lates</taxon>
    </lineage>
</organism>
<name>A0AAD3NCM8_LATJO</name>
<keyword evidence="1" id="KW-0812">Transmembrane</keyword>
<dbReference type="AlphaFoldDB" id="A0AAD3NCM8"/>
<keyword evidence="1" id="KW-0472">Membrane</keyword>
<keyword evidence="3" id="KW-1185">Reference proteome</keyword>
<evidence type="ECO:0000313" key="2">
    <source>
        <dbReference type="EMBL" id="GLD69397.1"/>
    </source>
</evidence>
<gene>
    <name evidence="2" type="ORF">AKAME5_002071000</name>
</gene>
<comment type="caution">
    <text evidence="2">The sequence shown here is derived from an EMBL/GenBank/DDBJ whole genome shotgun (WGS) entry which is preliminary data.</text>
</comment>
<dbReference type="EMBL" id="BRZM01000219">
    <property type="protein sequence ID" value="GLD69397.1"/>
    <property type="molecule type" value="Genomic_DNA"/>
</dbReference>
<evidence type="ECO:0000313" key="3">
    <source>
        <dbReference type="Proteomes" id="UP001279410"/>
    </source>
</evidence>
<reference evidence="2" key="1">
    <citation type="submission" date="2022-08" db="EMBL/GenBank/DDBJ databases">
        <title>Genome sequencing of akame (Lates japonicus).</title>
        <authorList>
            <person name="Hashiguchi Y."/>
            <person name="Takahashi H."/>
        </authorList>
    </citation>
    <scope>NUCLEOTIDE SEQUENCE</scope>
    <source>
        <strain evidence="2">Kochi</strain>
    </source>
</reference>
<proteinExistence type="predicted"/>
<evidence type="ECO:0000256" key="1">
    <source>
        <dbReference type="SAM" id="Phobius"/>
    </source>
</evidence>
<sequence length="262" mass="29259">MCLRSEFHSCIAQREAVFVLWHQGGRTGTDRPLDEAHMMKRTVLALNSRFVPHLVQNLTEQSITLRDCLDFLYYRVDCPPVGVDWEETKCTMNCSRFSHPDFHPPAGNCFFGSWCPDELTAALLIGAPAAAIVLALIICFVVSKHRNRTRAVTLTASYTSVNEQVEEGGSSQPAPPRSSSTLTHSLCVNRCLDLVNPDHCDPHLHLHTHQSDARSPVVRTRRSSSTLRLRSELMRKVEVVMEGADQSVCDLTSDHDPEEPGL</sequence>
<feature type="transmembrane region" description="Helical" evidence="1">
    <location>
        <begin position="119"/>
        <end position="142"/>
    </location>
</feature>
<keyword evidence="1" id="KW-1133">Transmembrane helix</keyword>
<protein>
    <submittedName>
        <fullName evidence="2">Uncharacterized protein</fullName>
    </submittedName>
</protein>
<accession>A0AAD3NCM8</accession>